<keyword evidence="10" id="KW-0472">Membrane</keyword>
<evidence type="ECO:0000256" key="2">
    <source>
        <dbReference type="ARBA" id="ARBA00022670"/>
    </source>
</evidence>
<evidence type="ECO:0000256" key="4">
    <source>
        <dbReference type="ARBA" id="ARBA00022801"/>
    </source>
</evidence>
<dbReference type="CDD" id="cd07331">
    <property type="entry name" value="M48C_Oma1_like"/>
    <property type="match status" value="1"/>
</dbReference>
<dbReference type="Gene3D" id="3.30.2010.10">
    <property type="entry name" value="Metalloproteases ('zincins'), catalytic domain"/>
    <property type="match status" value="1"/>
</dbReference>
<keyword evidence="2" id="KW-0645">Protease</keyword>
<dbReference type="AlphaFoldDB" id="A0A226EYK7"/>
<proteinExistence type="inferred from homology"/>
<evidence type="ECO:0000256" key="1">
    <source>
        <dbReference type="ARBA" id="ARBA00001947"/>
    </source>
</evidence>
<evidence type="ECO:0000313" key="13">
    <source>
        <dbReference type="Proteomes" id="UP000198287"/>
    </source>
</evidence>
<dbReference type="InterPro" id="IPR051156">
    <property type="entry name" value="Mito/Outer_Membr_Metalloprot"/>
</dbReference>
<dbReference type="InterPro" id="IPR001915">
    <property type="entry name" value="Peptidase_M48"/>
</dbReference>
<name>A0A226EYK7_FOLCA</name>
<dbReference type="Proteomes" id="UP000198287">
    <property type="component" value="Unassembled WGS sequence"/>
</dbReference>
<sequence length="454" mass="52097">MNFNFIKSKILSSSCTYPTKFIWTLISEGNGAHLVKRTTLAKNFSALSSSRCPNQFVHQSNAIQNVKVFRQIITNDNSRRRWFKTSASREAIPPIILVVLSRVGKLGAMFLGRTFRIWWRKLPPEERSKYTQKVGKNRYLLSSILGALAFGSFVYYESHVYETPFTKRKRFLAFNDEQFNEMSKYELELMLQLYKDKVVPATLKLASYRRVVQVAQRLLKANQDLPQIRDKEWSITVVDEDHQANAFVLPCGSIFVFTGLLKLCESDDELGIILGHEMAHAVMGHGAEKASFLHFLDMLMVIPLAALWALLPTDFIAGFSHFITSTVTTLVMELPHSRFIEHEADQVGLILAAKACFDVRHCLMLWEKMSLIGTIHGHGMEELQLEWLSTHPSHDKRQAQLEELLPSALGVREKCSCPRLPFYDPKSEILRYEQKLKEHKKHPHEGLLMPVKIH</sequence>
<keyword evidence="13" id="KW-1185">Reference proteome</keyword>
<feature type="domain" description="Peptidase M48" evidence="11">
    <location>
        <begin position="212"/>
        <end position="403"/>
    </location>
</feature>
<dbReference type="GO" id="GO:0005743">
    <property type="term" value="C:mitochondrial inner membrane"/>
    <property type="evidence" value="ECO:0007669"/>
    <property type="project" value="TreeGrafter"/>
</dbReference>
<keyword evidence="6" id="KW-0482">Metalloprotease</keyword>
<feature type="transmembrane region" description="Helical" evidence="10">
    <location>
        <begin position="139"/>
        <end position="156"/>
    </location>
</feature>
<gene>
    <name evidence="12" type="ORF">Fcan01_02883</name>
</gene>
<dbReference type="GO" id="GO:0004222">
    <property type="term" value="F:metalloendopeptidase activity"/>
    <property type="evidence" value="ECO:0007669"/>
    <property type="project" value="InterPro"/>
</dbReference>
<evidence type="ECO:0000256" key="8">
    <source>
        <dbReference type="ARBA" id="ARBA00040360"/>
    </source>
</evidence>
<organism evidence="12 13">
    <name type="scientific">Folsomia candida</name>
    <name type="common">Springtail</name>
    <dbReference type="NCBI Taxonomy" id="158441"/>
    <lineage>
        <taxon>Eukaryota</taxon>
        <taxon>Metazoa</taxon>
        <taxon>Ecdysozoa</taxon>
        <taxon>Arthropoda</taxon>
        <taxon>Hexapoda</taxon>
        <taxon>Collembola</taxon>
        <taxon>Entomobryomorpha</taxon>
        <taxon>Isotomoidea</taxon>
        <taxon>Isotomidae</taxon>
        <taxon>Proisotominae</taxon>
        <taxon>Folsomia</taxon>
    </lineage>
</organism>
<comment type="similarity">
    <text evidence="7">Belongs to the peptidase M48 family.</text>
</comment>
<dbReference type="OMA" id="TFILGHE"/>
<accession>A0A226EYK7</accession>
<keyword evidence="10" id="KW-1133">Transmembrane helix</keyword>
<dbReference type="STRING" id="158441.A0A226EYK7"/>
<keyword evidence="3" id="KW-0479">Metal-binding</keyword>
<dbReference type="GO" id="GO:0006515">
    <property type="term" value="P:protein quality control for misfolded or incompletely synthesized proteins"/>
    <property type="evidence" value="ECO:0007669"/>
    <property type="project" value="TreeGrafter"/>
</dbReference>
<evidence type="ECO:0000256" key="10">
    <source>
        <dbReference type="SAM" id="Phobius"/>
    </source>
</evidence>
<keyword evidence="10" id="KW-0812">Transmembrane</keyword>
<evidence type="ECO:0000256" key="5">
    <source>
        <dbReference type="ARBA" id="ARBA00022833"/>
    </source>
</evidence>
<evidence type="ECO:0000256" key="6">
    <source>
        <dbReference type="ARBA" id="ARBA00023049"/>
    </source>
</evidence>
<dbReference type="EMBL" id="LNIX01000001">
    <property type="protein sequence ID" value="OXA62300.1"/>
    <property type="molecule type" value="Genomic_DNA"/>
</dbReference>
<dbReference type="OrthoDB" id="7464992at2759"/>
<evidence type="ECO:0000313" key="12">
    <source>
        <dbReference type="EMBL" id="OXA62300.1"/>
    </source>
</evidence>
<comment type="caution">
    <text evidence="12">The sequence shown here is derived from an EMBL/GenBank/DDBJ whole genome shotgun (WGS) entry which is preliminary data.</text>
</comment>
<keyword evidence="5" id="KW-0862">Zinc</keyword>
<dbReference type="PANTHER" id="PTHR22726:SF1">
    <property type="entry name" value="METALLOENDOPEPTIDASE OMA1, MITOCHONDRIAL"/>
    <property type="match status" value="1"/>
</dbReference>
<evidence type="ECO:0000256" key="9">
    <source>
        <dbReference type="ARBA" id="ARBA00042978"/>
    </source>
</evidence>
<dbReference type="Pfam" id="PF01435">
    <property type="entry name" value="Peptidase_M48"/>
    <property type="match status" value="1"/>
</dbReference>
<evidence type="ECO:0000256" key="3">
    <source>
        <dbReference type="ARBA" id="ARBA00022723"/>
    </source>
</evidence>
<dbReference type="GO" id="GO:0034982">
    <property type="term" value="P:mitochondrial protein processing"/>
    <property type="evidence" value="ECO:0007669"/>
    <property type="project" value="TreeGrafter"/>
</dbReference>
<keyword evidence="4" id="KW-0378">Hydrolase</keyword>
<evidence type="ECO:0000259" key="11">
    <source>
        <dbReference type="Pfam" id="PF01435"/>
    </source>
</evidence>
<evidence type="ECO:0000256" key="7">
    <source>
        <dbReference type="ARBA" id="ARBA00038233"/>
    </source>
</evidence>
<protein>
    <recommendedName>
        <fullName evidence="8">Metalloendopeptidase OMA1, mitochondrial</fullName>
    </recommendedName>
    <alternativeName>
        <fullName evidence="9">Overlapping with the m-AAA protease 1 homolog</fullName>
    </alternativeName>
</protein>
<dbReference type="PANTHER" id="PTHR22726">
    <property type="entry name" value="METALLOENDOPEPTIDASE OMA1"/>
    <property type="match status" value="1"/>
</dbReference>
<reference evidence="12 13" key="1">
    <citation type="submission" date="2015-12" db="EMBL/GenBank/DDBJ databases">
        <title>The genome of Folsomia candida.</title>
        <authorList>
            <person name="Faddeeva A."/>
            <person name="Derks M.F."/>
            <person name="Anvar Y."/>
            <person name="Smit S."/>
            <person name="Van Straalen N."/>
            <person name="Roelofs D."/>
        </authorList>
    </citation>
    <scope>NUCLEOTIDE SEQUENCE [LARGE SCALE GENOMIC DNA]</scope>
    <source>
        <strain evidence="12 13">VU population</strain>
        <tissue evidence="12">Whole body</tissue>
    </source>
</reference>
<dbReference type="GO" id="GO:0046872">
    <property type="term" value="F:metal ion binding"/>
    <property type="evidence" value="ECO:0007669"/>
    <property type="project" value="UniProtKB-KW"/>
</dbReference>
<comment type="cofactor">
    <cofactor evidence="1">
        <name>Zn(2+)</name>
        <dbReference type="ChEBI" id="CHEBI:29105"/>
    </cofactor>
</comment>